<dbReference type="GO" id="GO:0006747">
    <property type="term" value="P:FAD biosynthetic process"/>
    <property type="evidence" value="ECO:0000318"/>
    <property type="project" value="GO_Central"/>
</dbReference>
<proteinExistence type="predicted"/>
<protein>
    <submittedName>
        <fullName evidence="2">Uncharacterized protein</fullName>
    </submittedName>
</protein>
<dbReference type="Proteomes" id="UP000006729">
    <property type="component" value="Chromosome 5"/>
</dbReference>
<feature type="region of interest" description="Disordered" evidence="1">
    <location>
        <begin position="87"/>
        <end position="106"/>
    </location>
</feature>
<dbReference type="STRING" id="3694.A0A2K2ADU8"/>
<evidence type="ECO:0000256" key="1">
    <source>
        <dbReference type="SAM" id="MobiDB-lite"/>
    </source>
</evidence>
<reference evidence="2 3" key="1">
    <citation type="journal article" date="2006" name="Science">
        <title>The genome of black cottonwood, Populus trichocarpa (Torr. &amp; Gray).</title>
        <authorList>
            <person name="Tuskan G.A."/>
            <person name="Difazio S."/>
            <person name="Jansson S."/>
            <person name="Bohlmann J."/>
            <person name="Grigoriev I."/>
            <person name="Hellsten U."/>
            <person name="Putnam N."/>
            <person name="Ralph S."/>
            <person name="Rombauts S."/>
            <person name="Salamov A."/>
            <person name="Schein J."/>
            <person name="Sterck L."/>
            <person name="Aerts A."/>
            <person name="Bhalerao R.R."/>
            <person name="Bhalerao R.P."/>
            <person name="Blaudez D."/>
            <person name="Boerjan W."/>
            <person name="Brun A."/>
            <person name="Brunner A."/>
            <person name="Busov V."/>
            <person name="Campbell M."/>
            <person name="Carlson J."/>
            <person name="Chalot M."/>
            <person name="Chapman J."/>
            <person name="Chen G.L."/>
            <person name="Cooper D."/>
            <person name="Coutinho P.M."/>
            <person name="Couturier J."/>
            <person name="Covert S."/>
            <person name="Cronk Q."/>
            <person name="Cunningham R."/>
            <person name="Davis J."/>
            <person name="Degroeve S."/>
            <person name="Dejardin A."/>
            <person name="Depamphilis C."/>
            <person name="Detter J."/>
            <person name="Dirks B."/>
            <person name="Dubchak I."/>
            <person name="Duplessis S."/>
            <person name="Ehlting J."/>
            <person name="Ellis B."/>
            <person name="Gendler K."/>
            <person name="Goodstein D."/>
            <person name="Gribskov M."/>
            <person name="Grimwood J."/>
            <person name="Groover A."/>
            <person name="Gunter L."/>
            <person name="Hamberger B."/>
            <person name="Heinze B."/>
            <person name="Helariutta Y."/>
            <person name="Henrissat B."/>
            <person name="Holligan D."/>
            <person name="Holt R."/>
            <person name="Huang W."/>
            <person name="Islam-Faridi N."/>
            <person name="Jones S."/>
            <person name="Jones-Rhoades M."/>
            <person name="Jorgensen R."/>
            <person name="Joshi C."/>
            <person name="Kangasjarvi J."/>
            <person name="Karlsson J."/>
            <person name="Kelleher C."/>
            <person name="Kirkpatrick R."/>
            <person name="Kirst M."/>
            <person name="Kohler A."/>
            <person name="Kalluri U."/>
            <person name="Larimer F."/>
            <person name="Leebens-Mack J."/>
            <person name="Leple J.C."/>
            <person name="Locascio P."/>
            <person name="Lou Y."/>
            <person name="Lucas S."/>
            <person name="Martin F."/>
            <person name="Montanini B."/>
            <person name="Napoli C."/>
            <person name="Nelson D.R."/>
            <person name="Nelson C."/>
            <person name="Nieminen K."/>
            <person name="Nilsson O."/>
            <person name="Pereda V."/>
            <person name="Peter G."/>
            <person name="Philippe R."/>
            <person name="Pilate G."/>
            <person name="Poliakov A."/>
            <person name="Razumovskaya J."/>
            <person name="Richardson P."/>
            <person name="Rinaldi C."/>
            <person name="Ritland K."/>
            <person name="Rouze P."/>
            <person name="Ryaboy D."/>
            <person name="Schmutz J."/>
            <person name="Schrader J."/>
            <person name="Segerman B."/>
            <person name="Shin H."/>
            <person name="Siddiqui A."/>
            <person name="Sterky F."/>
            <person name="Terry A."/>
            <person name="Tsai C.J."/>
            <person name="Uberbacher E."/>
            <person name="Unneberg P."/>
            <person name="Vahala J."/>
            <person name="Wall K."/>
            <person name="Wessler S."/>
            <person name="Yang G."/>
            <person name="Yin T."/>
            <person name="Douglas C."/>
            <person name="Marra M."/>
            <person name="Sandberg G."/>
            <person name="Van de Peer Y."/>
            <person name="Rokhsar D."/>
        </authorList>
    </citation>
    <scope>NUCLEOTIDE SEQUENCE [LARGE SCALE GENOMIC DNA]</scope>
    <source>
        <strain evidence="3">cv. Nisqually</strain>
    </source>
</reference>
<evidence type="ECO:0000313" key="3">
    <source>
        <dbReference type="Proteomes" id="UP000006729"/>
    </source>
</evidence>
<dbReference type="EMBL" id="CM009294">
    <property type="protein sequence ID" value="PNT35706.1"/>
    <property type="molecule type" value="Genomic_DNA"/>
</dbReference>
<dbReference type="GO" id="GO:0009507">
    <property type="term" value="C:chloroplast"/>
    <property type="evidence" value="ECO:0000318"/>
    <property type="project" value="GO_Central"/>
</dbReference>
<evidence type="ECO:0000313" key="2">
    <source>
        <dbReference type="EMBL" id="PNT35706.1"/>
    </source>
</evidence>
<dbReference type="InParanoid" id="A0A2K2ADU8"/>
<dbReference type="GO" id="GO:0003919">
    <property type="term" value="F:FMN adenylyltransferase activity"/>
    <property type="evidence" value="ECO:0000318"/>
    <property type="project" value="GO_Central"/>
</dbReference>
<dbReference type="InterPro" id="IPR014729">
    <property type="entry name" value="Rossmann-like_a/b/a_fold"/>
</dbReference>
<feature type="compositionally biased region" description="Basic and acidic residues" evidence="1">
    <location>
        <begin position="87"/>
        <end position="103"/>
    </location>
</feature>
<keyword evidence="3" id="KW-1185">Reference proteome</keyword>
<accession>A0A2K2ADU8</accession>
<name>A0A2K2ADU8_POPTR</name>
<organism evidence="2 3">
    <name type="scientific">Populus trichocarpa</name>
    <name type="common">Western balsam poplar</name>
    <name type="synonym">Populus balsamifera subsp. trichocarpa</name>
    <dbReference type="NCBI Taxonomy" id="3694"/>
    <lineage>
        <taxon>Eukaryota</taxon>
        <taxon>Viridiplantae</taxon>
        <taxon>Streptophyta</taxon>
        <taxon>Embryophyta</taxon>
        <taxon>Tracheophyta</taxon>
        <taxon>Spermatophyta</taxon>
        <taxon>Magnoliopsida</taxon>
        <taxon>eudicotyledons</taxon>
        <taxon>Gunneridae</taxon>
        <taxon>Pentapetalae</taxon>
        <taxon>rosids</taxon>
        <taxon>fabids</taxon>
        <taxon>Malpighiales</taxon>
        <taxon>Salicaceae</taxon>
        <taxon>Saliceae</taxon>
        <taxon>Populus</taxon>
    </lineage>
</organism>
<sequence>MVEVIGWEIDVVGLAIIIAKCDRSRVLSSWAPYCGNLVPAEVQNEFSSVRHLTPQQFVEKLYKELGAVAGENYRFGYKAAGRGLMDKNQDHRSMNSGDLKDKGQVPSTRVRQALAIGDVNYVSELLVHQHRLISTVGDQKELAKTSSGWRISFPKSYLSNLREVKGIRINKDFLVLRTRHLVPCLTAHPSIQNLWLEYPTGIF</sequence>
<dbReference type="Gene3D" id="3.40.50.620">
    <property type="entry name" value="HUPs"/>
    <property type="match status" value="1"/>
</dbReference>
<dbReference type="AlphaFoldDB" id="A0A2K2ADU8"/>
<gene>
    <name evidence="2" type="ORF">POPTR_005G088900</name>
</gene>